<keyword evidence="3" id="KW-1185">Reference proteome</keyword>
<protein>
    <recommendedName>
        <fullName evidence="4">DUF1618 domain-containing protein</fullName>
    </recommendedName>
</protein>
<dbReference type="InterPro" id="IPR012871">
    <property type="entry name" value="DUF1668_ORYSA"/>
</dbReference>
<dbReference type="Proteomes" id="UP000026960">
    <property type="component" value="Chromosome 2"/>
</dbReference>
<dbReference type="PaxDb" id="65489-OBART02G07480.1"/>
<evidence type="ECO:0000256" key="1">
    <source>
        <dbReference type="SAM" id="Phobius"/>
    </source>
</evidence>
<feature type="transmembrane region" description="Helical" evidence="1">
    <location>
        <begin position="206"/>
        <end position="226"/>
    </location>
</feature>
<dbReference type="SUPFAM" id="SSF117281">
    <property type="entry name" value="Kelch motif"/>
    <property type="match status" value="1"/>
</dbReference>
<name>A0A0D3F213_9ORYZ</name>
<dbReference type="EnsemblPlants" id="OBART02G07480.1">
    <property type="protein sequence ID" value="OBART02G07480.1"/>
    <property type="gene ID" value="OBART02G07480"/>
</dbReference>
<reference evidence="2" key="1">
    <citation type="journal article" date="2009" name="Rice">
        <title>De Novo Next Generation Sequencing of Plant Genomes.</title>
        <authorList>
            <person name="Rounsley S."/>
            <person name="Marri P.R."/>
            <person name="Yu Y."/>
            <person name="He R."/>
            <person name="Sisneros N."/>
            <person name="Goicoechea J.L."/>
            <person name="Lee S.J."/>
            <person name="Angelova A."/>
            <person name="Kudrna D."/>
            <person name="Luo M."/>
            <person name="Affourtit J."/>
            <person name="Desany B."/>
            <person name="Knight J."/>
            <person name="Niazi F."/>
            <person name="Egholm M."/>
            <person name="Wing R.A."/>
        </authorList>
    </citation>
    <scope>NUCLEOTIDE SEQUENCE [LARGE SCALE GENOMIC DNA]</scope>
    <source>
        <strain evidence="2">cv. IRGC 105608</strain>
    </source>
</reference>
<organism evidence="2">
    <name type="scientific">Oryza barthii</name>
    <dbReference type="NCBI Taxonomy" id="65489"/>
    <lineage>
        <taxon>Eukaryota</taxon>
        <taxon>Viridiplantae</taxon>
        <taxon>Streptophyta</taxon>
        <taxon>Embryophyta</taxon>
        <taxon>Tracheophyta</taxon>
        <taxon>Spermatophyta</taxon>
        <taxon>Magnoliopsida</taxon>
        <taxon>Liliopsida</taxon>
        <taxon>Poales</taxon>
        <taxon>Poaceae</taxon>
        <taxon>BOP clade</taxon>
        <taxon>Oryzoideae</taxon>
        <taxon>Oryzeae</taxon>
        <taxon>Oryzinae</taxon>
        <taxon>Oryza</taxon>
    </lineage>
</organism>
<evidence type="ECO:0000313" key="3">
    <source>
        <dbReference type="Proteomes" id="UP000026960"/>
    </source>
</evidence>
<evidence type="ECO:0000313" key="2">
    <source>
        <dbReference type="EnsemblPlants" id="OBART02G07480.1"/>
    </source>
</evidence>
<evidence type="ECO:0008006" key="4">
    <source>
        <dbReference type="Google" id="ProtNLM"/>
    </source>
</evidence>
<keyword evidence="1" id="KW-0812">Transmembrane</keyword>
<dbReference type="HOGENOM" id="CLU_041856_2_0_1"/>
<keyword evidence="1" id="KW-0472">Membrane</keyword>
<dbReference type="Pfam" id="PF07893">
    <property type="entry name" value="DUF1668"/>
    <property type="match status" value="1"/>
</dbReference>
<accession>A0A0D3F213</accession>
<dbReference type="PANTHER" id="PTHR33085">
    <property type="entry name" value="OS12G0113100 PROTEIN-RELATED"/>
    <property type="match status" value="1"/>
</dbReference>
<dbReference type="PANTHER" id="PTHR33085:SF37">
    <property type="entry name" value="OS12G0139800 PROTEIN"/>
    <property type="match status" value="1"/>
</dbReference>
<sequence length="404" mass="45292">MGRRRRHRRHHRRDGTDLLEAEPLLDDSHLMTVRDPLPAAYIAVCRRDWYSHSYYRLYKVEDDSSSSSSPSSPVTKQVLHRFAHLPTDVACKTVVSVRSRWIVSVGGNPGGTVLFDTETRRVITGPKLLSAKLSPVAAAVGDRIYVLSSRPQYLEDPDFEPLLEVLDLSRATVVATADGRHTLDGCSSEALPDPICFPCMLSPAGYLAPPLILVTSYVLFLPYLLVSVNNMGKMTTYAFDTGTHRWHKLYDYGLPFFGSATPLVGHTGIFLGRCWESGPINAYRIRLVSSAPHLKLSVTEFPVKTEAREEVGVGEALCLASMEDEGSFSCITFRLDDREHHMSYDKDIHEFYPRKMYLNLTTYKIVEGEKTDMDIVVRCKRDKALKIFSSHGFSSPPIAFALSI</sequence>
<dbReference type="Gramene" id="OBART02G07480.1">
    <property type="protein sequence ID" value="OBART02G07480.1"/>
    <property type="gene ID" value="OBART02G07480"/>
</dbReference>
<dbReference type="InterPro" id="IPR015915">
    <property type="entry name" value="Kelch-typ_b-propeller"/>
</dbReference>
<reference evidence="2" key="2">
    <citation type="submission" date="2015-03" db="UniProtKB">
        <authorList>
            <consortium name="EnsemblPlants"/>
        </authorList>
    </citation>
    <scope>IDENTIFICATION</scope>
</reference>
<dbReference type="AlphaFoldDB" id="A0A0D3F213"/>
<dbReference type="eggNOG" id="ENOG502R551">
    <property type="taxonomic scope" value="Eukaryota"/>
</dbReference>
<keyword evidence="1" id="KW-1133">Transmembrane helix</keyword>
<proteinExistence type="predicted"/>